<evidence type="ECO:0000313" key="2">
    <source>
        <dbReference type="EMBL" id="KYC64680.1"/>
    </source>
</evidence>
<dbReference type="Proteomes" id="UP000075288">
    <property type="component" value="Unassembled WGS sequence"/>
</dbReference>
<dbReference type="PATRIC" id="fig|1398.26.peg.1802"/>
<evidence type="ECO:0000313" key="3">
    <source>
        <dbReference type="Proteomes" id="UP000075288"/>
    </source>
</evidence>
<name>A0A150K523_HEYCO</name>
<reference evidence="2 3" key="1">
    <citation type="submission" date="2016-01" db="EMBL/GenBank/DDBJ databases">
        <title>Genome Sequences of Twelve Sporeforming Bacillus Species Isolated from Foods.</title>
        <authorList>
            <person name="Berendsen E.M."/>
            <person name="Wells-Bennik M.H."/>
            <person name="Krawcyk A.O."/>
            <person name="De Jong A."/>
            <person name="Holsappel S."/>
            <person name="Eijlander R.T."/>
            <person name="Kuipers O.P."/>
        </authorList>
    </citation>
    <scope>NUCLEOTIDE SEQUENCE [LARGE SCALE GENOMIC DNA]</scope>
    <source>
        <strain evidence="2 3">B4098</strain>
    </source>
</reference>
<dbReference type="RefSeq" id="WP_061566327.1">
    <property type="nucleotide sequence ID" value="NZ_LQYG01000024.1"/>
</dbReference>
<dbReference type="Pfam" id="PF10651">
    <property type="entry name" value="BppU_N"/>
    <property type="match status" value="1"/>
</dbReference>
<dbReference type="InterPro" id="IPR018913">
    <property type="entry name" value="BppU_N"/>
</dbReference>
<dbReference type="AlphaFoldDB" id="A0A150K523"/>
<comment type="caution">
    <text evidence="2">The sequence shown here is derived from an EMBL/GenBank/DDBJ whole genome shotgun (WGS) entry which is preliminary data.</text>
</comment>
<dbReference type="Gene3D" id="2.60.40.3350">
    <property type="match status" value="1"/>
</dbReference>
<organism evidence="2 3">
    <name type="scientific">Heyndrickxia coagulans</name>
    <name type="common">Weizmannia coagulans</name>
    <dbReference type="NCBI Taxonomy" id="1398"/>
    <lineage>
        <taxon>Bacteria</taxon>
        <taxon>Bacillati</taxon>
        <taxon>Bacillota</taxon>
        <taxon>Bacilli</taxon>
        <taxon>Bacillales</taxon>
        <taxon>Bacillaceae</taxon>
        <taxon>Heyndrickxia</taxon>
    </lineage>
</organism>
<protein>
    <recommendedName>
        <fullName evidence="1">BppU N-terminal domain-containing protein</fullName>
    </recommendedName>
</protein>
<feature type="domain" description="BppU N-terminal" evidence="1">
    <location>
        <begin position="7"/>
        <end position="146"/>
    </location>
</feature>
<accession>A0A150K523</accession>
<evidence type="ECO:0000259" key="1">
    <source>
        <dbReference type="Pfam" id="PF10651"/>
    </source>
</evidence>
<dbReference type="EMBL" id="LQYG01000024">
    <property type="protein sequence ID" value="KYC64680.1"/>
    <property type="molecule type" value="Genomic_DNA"/>
</dbReference>
<gene>
    <name evidence="2" type="ORF">B4098_3373</name>
</gene>
<sequence length="907" mass="100809">MSSYKTAEINFQISTLSSDIRTNATFFSQDYGLGKFRFKLINNTLPLDLTGATAILTIVTADQSTFQYTCDIGKDPTQGIAEIVLDKDVLQHIGTATAELTIVFSDSQSLSAGQFKFVIAQSLSDQSSGAIQYYIQSIENLKVQYQQEWESWFNTIKGQLGSDPAGNLQNQINDVTAQLAQTDAIVTDQEKILKSILTDTNVKQVGVRGITYYQAVIKNPIGANYINVPIAIKVKFDQGECPSVNNILVKDADGNVIPFQWEGEKHPNYLLSESMNLSTYSDGSLNGGTIWLMGSLLSGSTATYTVEVYTSSVNNGYSDNCPMTVNTDNPAAPKDEISAGICKFQFDYSTGNYHLRRYFQNDVELGNGNGNVIYPYIKDVNSVDVIPIYPGTSNWASTKSVIGNGTVFRDYIVTNTLISNTNIVMETRYRVFANGLLLVDSKLLIKENLTSSNLINGFGLIFKALKLSTDYTAIDEGMCGNTTSNQGFLYRTIRASLERDVVNYSETYTNGTQISNLASSNEQFVYTYNMNNKKYPQHANSLFTIKTALLPITSATDVIVAQDQLFNMLAVHATKYDNAQLTKKYLGLCKSFTDHMHGYIEASTFPGLAAYENFAYTKLNGIIREQTNADIFSKYLTNLQSTYGDLSTESFKNYYLNTKGIEFIGRDTSPIPFFLKQSDIMNKTSTKTALINLIHSLADFYVWVETYSGANGTIILNPNGTNISTLNAQATAMKGLKRSLDLEANSTRQTVYDRIKNNFLSLVRRKTVLPYSGNYPVTREGLLHYHGFSLFEYLEAVGYTPEFDTASWINQTATASGKLHELGFSYAPERFGFIHTSLYCAYVMYRYNTISSLQTACSIMENVVSQCLPSGNHVYPLDGWKKQINSIDAPIEIQVAYQALMEITLSN</sequence>
<proteinExistence type="predicted"/>